<protein>
    <submittedName>
        <fullName evidence="1">Uncharacterized protein</fullName>
    </submittedName>
</protein>
<gene>
    <name evidence="1" type="ORF">HW561_21945</name>
</gene>
<accession>A0ABX2PW66</accession>
<dbReference type="RefSeq" id="WP_176867490.1">
    <property type="nucleotide sequence ID" value="NZ_JABXWT010000026.1"/>
</dbReference>
<sequence>MPLNEPITPGTVDWTGENPGILLKDGDGNFSAMALFFRVAWSPVGQGQVLLLYGTPDQVEGPPEAPNVILSDNPDLTAFLKDNFISKLAAFANAPAFATLPEIGAQAVRSSGDPMSHRYTETIVGEGLTIELVWEGFDPPRALELSPHEVASGEQNMFSLLVPAHAAQIIVNGTPLPGKLGTRVQAGYETTTAFLYFSETWIIPPEGP</sequence>
<reference evidence="1 2" key="1">
    <citation type="submission" date="2020-06" db="EMBL/GenBank/DDBJ databases">
        <authorList>
            <person name="Cao W.R."/>
        </authorList>
    </citation>
    <scope>NUCLEOTIDE SEQUENCE [LARGE SCALE GENOMIC DNA]</scope>
    <source>
        <strain evidence="1 2">B1Z28</strain>
    </source>
</reference>
<evidence type="ECO:0000313" key="1">
    <source>
        <dbReference type="EMBL" id="NVO58448.1"/>
    </source>
</evidence>
<name>A0ABX2PW66_9RHOB</name>
<comment type="caution">
    <text evidence="1">The sequence shown here is derived from an EMBL/GenBank/DDBJ whole genome shotgun (WGS) entry which is preliminary data.</text>
</comment>
<organism evidence="1 2">
    <name type="scientific">Ruegeria haliotis</name>
    <dbReference type="NCBI Taxonomy" id="2747601"/>
    <lineage>
        <taxon>Bacteria</taxon>
        <taxon>Pseudomonadati</taxon>
        <taxon>Pseudomonadota</taxon>
        <taxon>Alphaproteobacteria</taxon>
        <taxon>Rhodobacterales</taxon>
        <taxon>Roseobacteraceae</taxon>
        <taxon>Ruegeria</taxon>
    </lineage>
</organism>
<proteinExistence type="predicted"/>
<keyword evidence="2" id="KW-1185">Reference proteome</keyword>
<dbReference type="EMBL" id="JABXWT010000026">
    <property type="protein sequence ID" value="NVO58448.1"/>
    <property type="molecule type" value="Genomic_DNA"/>
</dbReference>
<dbReference type="Proteomes" id="UP000630805">
    <property type="component" value="Unassembled WGS sequence"/>
</dbReference>
<evidence type="ECO:0000313" key="2">
    <source>
        <dbReference type="Proteomes" id="UP000630805"/>
    </source>
</evidence>